<feature type="coiled-coil region" evidence="10">
    <location>
        <begin position="59"/>
        <end position="86"/>
    </location>
</feature>
<protein>
    <recommendedName>
        <fullName evidence="12">Sec20 C-terminal domain-containing protein</fullName>
    </recommendedName>
</protein>
<evidence type="ECO:0000259" key="12">
    <source>
        <dbReference type="Pfam" id="PF03908"/>
    </source>
</evidence>
<evidence type="ECO:0000256" key="7">
    <source>
        <dbReference type="ARBA" id="ARBA00023054"/>
    </source>
</evidence>
<keyword evidence="14" id="KW-1185">Reference proteome</keyword>
<evidence type="ECO:0000256" key="8">
    <source>
        <dbReference type="ARBA" id="ARBA00023136"/>
    </source>
</evidence>
<feature type="region of interest" description="Disordered" evidence="11">
    <location>
        <begin position="148"/>
        <end position="182"/>
    </location>
</feature>
<evidence type="ECO:0000256" key="9">
    <source>
        <dbReference type="ARBA" id="ARBA00037934"/>
    </source>
</evidence>
<comment type="similarity">
    <text evidence="9">Belongs to the SEC20 family.</text>
</comment>
<sequence>MSFETLQERLSVLQETTSQLKELIDRLANLKFEPGSVPLGTSSVGGDDGESDGVAGELSVEINQTLREEEDDLEALREEITDLRVGRTGSGTEHDKARLKDGVSKLERELKSCRVAFRKAQLSARRSLEKAQRLERELLLASFAASAATTPAVNRSQASSPRPDQGNREDEHMPPSPTSPTIQQLAAPAHEQLFPASYRRRRHQRHERGTSAGDGDGTNENVVAASTDVTAALRRTHELIAGELARSAFARQTLEESTAALGQLRQGYAGLEGALASSRRLVGGLLTAQKSDTWYLETAFLILVSTLVWLIFRRWLYGPLWWLLWLPVRTAWRLVVGGAATGAAVVKKGTGEGAKSVVVGGRGEDSGPLGDADVPTVRVGGSVGNKQTHSDPDSMVHTVGKIVEGDASHLVSDSTNDGDVEEFQPNPMKRMWEEDVGEAQGAGSTKDEL</sequence>
<name>A0ABR3Y8R8_9PEZI</name>
<evidence type="ECO:0000256" key="5">
    <source>
        <dbReference type="ARBA" id="ARBA00022892"/>
    </source>
</evidence>
<dbReference type="InterPro" id="IPR056173">
    <property type="entry name" value="Sec20_C"/>
</dbReference>
<dbReference type="PANTHER" id="PTHR12825">
    <property type="entry name" value="BNIP1-RELATED"/>
    <property type="match status" value="1"/>
</dbReference>
<dbReference type="InterPro" id="IPR005606">
    <property type="entry name" value="Sec20"/>
</dbReference>
<keyword evidence="5" id="KW-0931">ER-Golgi transport</keyword>
<evidence type="ECO:0000256" key="6">
    <source>
        <dbReference type="ARBA" id="ARBA00022989"/>
    </source>
</evidence>
<reference evidence="13 14" key="1">
    <citation type="journal article" date="2024" name="Commun. Biol.">
        <title>Comparative genomic analysis of thermophilic fungi reveals convergent evolutionary adaptations and gene losses.</title>
        <authorList>
            <person name="Steindorff A.S."/>
            <person name="Aguilar-Pontes M.V."/>
            <person name="Robinson A.J."/>
            <person name="Andreopoulos B."/>
            <person name="LaButti K."/>
            <person name="Kuo A."/>
            <person name="Mondo S."/>
            <person name="Riley R."/>
            <person name="Otillar R."/>
            <person name="Haridas S."/>
            <person name="Lipzen A."/>
            <person name="Grimwood J."/>
            <person name="Schmutz J."/>
            <person name="Clum A."/>
            <person name="Reid I.D."/>
            <person name="Moisan M.C."/>
            <person name="Butler G."/>
            <person name="Nguyen T.T.M."/>
            <person name="Dewar K."/>
            <person name="Conant G."/>
            <person name="Drula E."/>
            <person name="Henrissat B."/>
            <person name="Hansel C."/>
            <person name="Singer S."/>
            <person name="Hutchinson M.I."/>
            <person name="de Vries R.P."/>
            <person name="Natvig D.O."/>
            <person name="Powell A.J."/>
            <person name="Tsang A."/>
            <person name="Grigoriev I.V."/>
        </authorList>
    </citation>
    <scope>NUCLEOTIDE SEQUENCE [LARGE SCALE GENOMIC DNA]</scope>
    <source>
        <strain evidence="13 14">ATCC 24622</strain>
    </source>
</reference>
<feature type="region of interest" description="Disordered" evidence="11">
    <location>
        <begin position="407"/>
        <end position="449"/>
    </location>
</feature>
<evidence type="ECO:0000313" key="14">
    <source>
        <dbReference type="Proteomes" id="UP001586593"/>
    </source>
</evidence>
<feature type="region of interest" description="Disordered" evidence="11">
    <location>
        <begin position="200"/>
        <end position="221"/>
    </location>
</feature>
<keyword evidence="3" id="KW-0812">Transmembrane</keyword>
<evidence type="ECO:0000256" key="3">
    <source>
        <dbReference type="ARBA" id="ARBA00022692"/>
    </source>
</evidence>
<evidence type="ECO:0000313" key="13">
    <source>
        <dbReference type="EMBL" id="KAL1884242.1"/>
    </source>
</evidence>
<organism evidence="13 14">
    <name type="scientific">Phialemonium thermophilum</name>
    <dbReference type="NCBI Taxonomy" id="223376"/>
    <lineage>
        <taxon>Eukaryota</taxon>
        <taxon>Fungi</taxon>
        <taxon>Dikarya</taxon>
        <taxon>Ascomycota</taxon>
        <taxon>Pezizomycotina</taxon>
        <taxon>Sordariomycetes</taxon>
        <taxon>Sordariomycetidae</taxon>
        <taxon>Cephalothecales</taxon>
        <taxon>Cephalothecaceae</taxon>
        <taxon>Phialemonium</taxon>
    </lineage>
</organism>
<comment type="caution">
    <text evidence="13">The sequence shown here is derived from an EMBL/GenBank/DDBJ whole genome shotgun (WGS) entry which is preliminary data.</text>
</comment>
<dbReference type="PANTHER" id="PTHR12825:SF0">
    <property type="entry name" value="VESICLE TRANSPORT PROTEIN SEC20"/>
    <property type="match status" value="1"/>
</dbReference>
<dbReference type="Pfam" id="PF03908">
    <property type="entry name" value="Sec20"/>
    <property type="match status" value="1"/>
</dbReference>
<evidence type="ECO:0000256" key="11">
    <source>
        <dbReference type="SAM" id="MobiDB-lite"/>
    </source>
</evidence>
<feature type="coiled-coil region" evidence="10">
    <location>
        <begin position="3"/>
        <end position="33"/>
    </location>
</feature>
<evidence type="ECO:0000256" key="1">
    <source>
        <dbReference type="ARBA" id="ARBA00004163"/>
    </source>
</evidence>
<keyword evidence="2" id="KW-0813">Transport</keyword>
<dbReference type="EMBL" id="JAZHXJ010000002">
    <property type="protein sequence ID" value="KAL1884242.1"/>
    <property type="molecule type" value="Genomic_DNA"/>
</dbReference>
<proteinExistence type="inferred from homology"/>
<keyword evidence="8" id="KW-0472">Membrane</keyword>
<evidence type="ECO:0000256" key="2">
    <source>
        <dbReference type="ARBA" id="ARBA00022448"/>
    </source>
</evidence>
<dbReference type="Proteomes" id="UP001586593">
    <property type="component" value="Unassembled WGS sequence"/>
</dbReference>
<accession>A0ABR3Y8R8</accession>
<comment type="subcellular location">
    <subcellularLocation>
        <location evidence="1">Endoplasmic reticulum membrane</location>
        <topology evidence="1">Single-pass type IV membrane protein</topology>
    </subcellularLocation>
</comment>
<keyword evidence="6" id="KW-1133">Transmembrane helix</keyword>
<feature type="domain" description="Sec20 C-terminal" evidence="12">
    <location>
        <begin position="226"/>
        <end position="314"/>
    </location>
</feature>
<keyword evidence="4" id="KW-0256">Endoplasmic reticulum</keyword>
<keyword evidence="7 10" id="KW-0175">Coiled coil</keyword>
<evidence type="ECO:0000256" key="4">
    <source>
        <dbReference type="ARBA" id="ARBA00022824"/>
    </source>
</evidence>
<gene>
    <name evidence="13" type="ORF">VTK73DRAFT_3226</name>
</gene>
<evidence type="ECO:0000256" key="10">
    <source>
        <dbReference type="SAM" id="Coils"/>
    </source>
</evidence>
<feature type="compositionally biased region" description="Polar residues" evidence="11">
    <location>
        <begin position="149"/>
        <end position="162"/>
    </location>
</feature>